<evidence type="ECO:0000313" key="3">
    <source>
        <dbReference type="EMBL" id="EOD52508.1"/>
    </source>
</evidence>
<dbReference type="Proteomes" id="UP000013521">
    <property type="component" value="Unassembled WGS sequence"/>
</dbReference>
<sequence length="433" mass="45977">MTEVELHHSRTPSEEPTRVEGIQTRKKKEKKAKPAKAPKTATSTPSQSRTGTPGPAEKAPSPEIEPEAPAEKDTPSPVADAVVEAAPPAEEPPKPAVTPASIIAKLQGEGAITHDTLENMFKSFPQGPNERQITLQDVGNRDRQYTLSDEAIRGVLERGEAQRLGGEDGRLSSRVLVTPAGTILRGLSRDEEDRYLELEAGLGRKEAAATAWHPTREPVFDLERIVRNLNVRAVVDKSNTLRDSLAARQRKAVQLAAGPGQQANANGTAASAAKAFDEAANYNDEFIMPASPTIQDNVVVAVPSAVDNADRAASTSPTSSSSPSSSSSSSSAGSDHSSSLLDAPFENHYIHINGITLSDAAAPVLGIDMDKLSGAWAGSPPPLVRGCRRGGSILSQQELEMELNAEKQRANEFTKKLNAAIKRNRKVVGAAGH</sequence>
<feature type="coiled-coil region" evidence="1">
    <location>
        <begin position="396"/>
        <end position="423"/>
    </location>
</feature>
<accession>R1EXQ1</accession>
<dbReference type="OrthoDB" id="1923159at2759"/>
<evidence type="ECO:0000256" key="1">
    <source>
        <dbReference type="SAM" id="Coils"/>
    </source>
</evidence>
<feature type="compositionally biased region" description="Basic and acidic residues" evidence="2">
    <location>
        <begin position="1"/>
        <end position="18"/>
    </location>
</feature>
<keyword evidence="1" id="KW-0175">Coiled coil</keyword>
<dbReference type="STRING" id="1287680.R1EXQ1"/>
<dbReference type="eggNOG" id="ENOG502S52H">
    <property type="taxonomic scope" value="Eukaryota"/>
</dbReference>
<gene>
    <name evidence="3" type="ORF">UCRNP2_686</name>
</gene>
<evidence type="ECO:0000256" key="2">
    <source>
        <dbReference type="SAM" id="MobiDB-lite"/>
    </source>
</evidence>
<dbReference type="HOGENOM" id="CLU_633119_0_0_1"/>
<dbReference type="EMBL" id="KB915735">
    <property type="protein sequence ID" value="EOD52508.1"/>
    <property type="molecule type" value="Genomic_DNA"/>
</dbReference>
<feature type="compositionally biased region" description="Basic residues" evidence="2">
    <location>
        <begin position="24"/>
        <end position="36"/>
    </location>
</feature>
<feature type="region of interest" description="Disordered" evidence="2">
    <location>
        <begin position="310"/>
        <end position="338"/>
    </location>
</feature>
<name>R1EXQ1_BOTPV</name>
<proteinExistence type="predicted"/>
<dbReference type="AlphaFoldDB" id="R1EXQ1"/>
<dbReference type="KEGG" id="npa:UCRNP2_686"/>
<feature type="compositionally biased region" description="Low complexity" evidence="2">
    <location>
        <begin position="77"/>
        <end position="88"/>
    </location>
</feature>
<organism evidence="3 4">
    <name type="scientific">Botryosphaeria parva (strain UCR-NP2)</name>
    <name type="common">Grapevine canker fungus</name>
    <name type="synonym">Neofusicoccum parvum</name>
    <dbReference type="NCBI Taxonomy" id="1287680"/>
    <lineage>
        <taxon>Eukaryota</taxon>
        <taxon>Fungi</taxon>
        <taxon>Dikarya</taxon>
        <taxon>Ascomycota</taxon>
        <taxon>Pezizomycotina</taxon>
        <taxon>Dothideomycetes</taxon>
        <taxon>Dothideomycetes incertae sedis</taxon>
        <taxon>Botryosphaeriales</taxon>
        <taxon>Botryosphaeriaceae</taxon>
        <taxon>Neofusicoccum</taxon>
    </lineage>
</organism>
<reference evidence="4" key="1">
    <citation type="journal article" date="2013" name="Genome Announc.">
        <title>Draft genome sequence of Neofusicoccum parvum isolate UCR-NP2, a fungal vascular pathogen associated with grapevine cankers.</title>
        <authorList>
            <person name="Blanco-Ulate B."/>
            <person name="Rolshausen P."/>
            <person name="Cantu D."/>
        </authorList>
    </citation>
    <scope>NUCLEOTIDE SEQUENCE [LARGE SCALE GENOMIC DNA]</scope>
    <source>
        <strain evidence="4">UCR-NP2</strain>
    </source>
</reference>
<feature type="compositionally biased region" description="Low complexity" evidence="2">
    <location>
        <begin position="313"/>
        <end position="338"/>
    </location>
</feature>
<feature type="region of interest" description="Disordered" evidence="2">
    <location>
        <begin position="1"/>
        <end position="97"/>
    </location>
</feature>
<protein>
    <submittedName>
        <fullName evidence="3">Putative ccr4-not core complex subunit not4 protein</fullName>
    </submittedName>
</protein>
<evidence type="ECO:0000313" key="4">
    <source>
        <dbReference type="Proteomes" id="UP000013521"/>
    </source>
</evidence>